<accession>A0A378Y6Z0</accession>
<feature type="signal peptide" evidence="1">
    <location>
        <begin position="1"/>
        <end position="21"/>
    </location>
</feature>
<dbReference type="AlphaFoldDB" id="A0A378Y6Z0"/>
<reference evidence="3 4" key="1">
    <citation type="submission" date="2018-06" db="EMBL/GenBank/DDBJ databases">
        <authorList>
            <consortium name="Pathogen Informatics"/>
            <person name="Doyle S."/>
        </authorList>
    </citation>
    <scope>NUCLEOTIDE SEQUENCE [LARGE SCALE GENOMIC DNA]</scope>
    <source>
        <strain evidence="3 4">NCTC10343</strain>
    </source>
</reference>
<dbReference type="InterPro" id="IPR011042">
    <property type="entry name" value="6-blade_b-propeller_TolB-like"/>
</dbReference>
<feature type="domain" description="F5/8 type C" evidence="2">
    <location>
        <begin position="335"/>
        <end position="482"/>
    </location>
</feature>
<name>A0A378Y6Z0_PAEPO</name>
<dbReference type="RefSeq" id="WP_019688899.1">
    <property type="nucleotide sequence ID" value="NZ_CP023711.1"/>
</dbReference>
<dbReference type="PROSITE" id="PS51257">
    <property type="entry name" value="PROKAR_LIPOPROTEIN"/>
    <property type="match status" value="1"/>
</dbReference>
<evidence type="ECO:0000256" key="1">
    <source>
        <dbReference type="SAM" id="SignalP"/>
    </source>
</evidence>
<dbReference type="Pfam" id="PF25302">
    <property type="entry name" value="NADase_transloc"/>
    <property type="match status" value="1"/>
</dbReference>
<dbReference type="NCBIfam" id="NF047619">
    <property type="entry name" value="NADase_discoid"/>
    <property type="match status" value="1"/>
</dbReference>
<evidence type="ECO:0000313" key="4">
    <source>
        <dbReference type="Proteomes" id="UP000254400"/>
    </source>
</evidence>
<evidence type="ECO:0000259" key="2">
    <source>
        <dbReference type="PROSITE" id="PS50022"/>
    </source>
</evidence>
<organism evidence="3 4">
    <name type="scientific">Paenibacillus polymyxa</name>
    <name type="common">Bacillus polymyxa</name>
    <dbReference type="NCBI Taxonomy" id="1406"/>
    <lineage>
        <taxon>Bacteria</taxon>
        <taxon>Bacillati</taxon>
        <taxon>Bacillota</taxon>
        <taxon>Bacilli</taxon>
        <taxon>Bacillales</taxon>
        <taxon>Paenibacillaceae</taxon>
        <taxon>Paenibacillus</taxon>
    </lineage>
</organism>
<dbReference type="SUPFAM" id="SSF69304">
    <property type="entry name" value="Tricorn protease N-terminal domain"/>
    <property type="match status" value="1"/>
</dbReference>
<keyword evidence="1" id="KW-0732">Signal</keyword>
<dbReference type="EMBL" id="UGSC01000001">
    <property type="protein sequence ID" value="SUA72291.1"/>
    <property type="molecule type" value="Genomic_DNA"/>
</dbReference>
<dbReference type="InterPro" id="IPR008979">
    <property type="entry name" value="Galactose-bd-like_sf"/>
</dbReference>
<dbReference type="Proteomes" id="UP000254400">
    <property type="component" value="Unassembled WGS sequence"/>
</dbReference>
<dbReference type="SUPFAM" id="SSF49785">
    <property type="entry name" value="Galactose-binding domain-like"/>
    <property type="match status" value="1"/>
</dbReference>
<feature type="chain" id="PRO_5039718471" evidence="1">
    <location>
        <begin position="22"/>
        <end position="482"/>
    </location>
</feature>
<proteinExistence type="predicted"/>
<evidence type="ECO:0000313" key="3">
    <source>
        <dbReference type="EMBL" id="SUA72291.1"/>
    </source>
</evidence>
<dbReference type="PROSITE" id="PS50022">
    <property type="entry name" value="FA58C_3"/>
    <property type="match status" value="1"/>
</dbReference>
<sequence length="482" mass="54853">MKIIRSILVILFLIMLSACNASPKDPTSFSSKTVGVTSEAIASSNKDNKTELVKEKNKKEWAVTIEEGREDPETYLVQLEGTKVERFLNAKKLISLLQPKEDKEKYRDSYVDVGRVQEDGGQVAFVLDLFNEAKLIIQIYDLDSGNKVNEFKLPYNRPVISPDLTKYLYEDKDRTYIYDTVTKQSTAIHLDGSSIDIDDIHLGQFSPDSTQFCFTDSQQNLVIFDVSNYRFIKKIHIDSGMAIVNQWTQKNQLIYSIDSMSVNKTYLLNLNNEERRLLGKGMEQPLMSRDGSEVWFEKLDSPSNYKLNINTGLESKVASITIINENMATPVQWFYTANDFSKYESEIKVHQIKASSTLPSKGTQTYDAKNLVDRDSSTAWCEGVNGNGEGETIVLDLGSLQKVNGIQIINGYAKSEKSYRENNRVQQLKLEFSDGSSLEMNDFNTRKKFKEPIHTSFIKLTILSVERGTKYQDTCISDIRLF</sequence>
<protein>
    <submittedName>
        <fullName evidence="3">von Willebrand factor A</fullName>
    </submittedName>
</protein>
<dbReference type="Gene3D" id="2.60.120.260">
    <property type="entry name" value="Galactose-binding domain-like"/>
    <property type="match status" value="1"/>
</dbReference>
<dbReference type="InterPro" id="IPR057561">
    <property type="entry name" value="NADase_transloc"/>
</dbReference>
<dbReference type="GeneID" id="93348548"/>
<dbReference type="Gene3D" id="2.120.10.30">
    <property type="entry name" value="TolB, C-terminal domain"/>
    <property type="match status" value="1"/>
</dbReference>
<gene>
    <name evidence="3" type="ORF">NCTC10343_05246</name>
</gene>
<dbReference type="InterPro" id="IPR000421">
    <property type="entry name" value="FA58C"/>
</dbReference>